<dbReference type="InterPro" id="IPR018961">
    <property type="entry name" value="DnaJ_homolog_subfam-C_membr-28"/>
</dbReference>
<feature type="region of interest" description="Disordered" evidence="2">
    <location>
        <begin position="1"/>
        <end position="67"/>
    </location>
</feature>
<feature type="region of interest" description="Disordered" evidence="2">
    <location>
        <begin position="194"/>
        <end position="214"/>
    </location>
</feature>
<dbReference type="RefSeq" id="WP_344882920.1">
    <property type="nucleotide sequence ID" value="NZ_BAABCJ010000002.1"/>
</dbReference>
<organism evidence="4 5">
    <name type="scientific">Zhihengliuella alba</name>
    <dbReference type="NCBI Taxonomy" id="547018"/>
    <lineage>
        <taxon>Bacteria</taxon>
        <taxon>Bacillati</taxon>
        <taxon>Actinomycetota</taxon>
        <taxon>Actinomycetes</taxon>
        <taxon>Micrococcales</taxon>
        <taxon>Micrococcaceae</taxon>
        <taxon>Zhihengliuella</taxon>
    </lineage>
</organism>
<reference evidence="5" key="1">
    <citation type="journal article" date="2019" name="Int. J. Syst. Evol. Microbiol.">
        <title>The Global Catalogue of Microorganisms (GCM) 10K type strain sequencing project: providing services to taxonomists for standard genome sequencing and annotation.</title>
        <authorList>
            <consortium name="The Broad Institute Genomics Platform"/>
            <consortium name="The Broad Institute Genome Sequencing Center for Infectious Disease"/>
            <person name="Wu L."/>
            <person name="Ma J."/>
        </authorList>
    </citation>
    <scope>NUCLEOTIDE SEQUENCE [LARGE SCALE GENOMIC DNA]</scope>
    <source>
        <strain evidence="5">JCM 16961</strain>
    </source>
</reference>
<dbReference type="EMBL" id="BAABCJ010000002">
    <property type="protein sequence ID" value="GAA3704052.1"/>
    <property type="molecule type" value="Genomic_DNA"/>
</dbReference>
<sequence>MADHTGADRPDAPDDSGPPLRDTDPLLRAARYRAEQEERPDESFTDAAQRVHAGPEGAAPQIETTLSADDDVAEVANRAIDQAMARGDFDDLEYAGRPLPGLGGTYDPDWWIKGLIERENLSGLGPPALLLRREAEELQERLDRLGTERQVREALEDFNGRVVEARRQLLGGPPVVTPTRDVDEELRGWRGRRDERAARAEERARRSAEAERAARRPWWRLRRRPLR</sequence>
<evidence type="ECO:0000313" key="4">
    <source>
        <dbReference type="EMBL" id="GAA3704052.1"/>
    </source>
</evidence>
<feature type="coiled-coil region" evidence="1">
    <location>
        <begin position="128"/>
        <end position="155"/>
    </location>
</feature>
<dbReference type="Proteomes" id="UP001501536">
    <property type="component" value="Unassembled WGS sequence"/>
</dbReference>
<feature type="domain" description="DnaJ homologue subfamily C member 28 conserved" evidence="3">
    <location>
        <begin position="76"/>
        <end position="143"/>
    </location>
</feature>
<comment type="caution">
    <text evidence="4">The sequence shown here is derived from an EMBL/GenBank/DDBJ whole genome shotgun (WGS) entry which is preliminary data.</text>
</comment>
<proteinExistence type="predicted"/>
<accession>A0ABP7DGL1</accession>
<evidence type="ECO:0000259" key="3">
    <source>
        <dbReference type="Pfam" id="PF09350"/>
    </source>
</evidence>
<evidence type="ECO:0000256" key="2">
    <source>
        <dbReference type="SAM" id="MobiDB-lite"/>
    </source>
</evidence>
<protein>
    <recommendedName>
        <fullName evidence="3">DnaJ homologue subfamily C member 28 conserved domain-containing protein</fullName>
    </recommendedName>
</protein>
<dbReference type="Pfam" id="PF09350">
    <property type="entry name" value="DJC28_CD"/>
    <property type="match status" value="1"/>
</dbReference>
<evidence type="ECO:0000313" key="5">
    <source>
        <dbReference type="Proteomes" id="UP001501536"/>
    </source>
</evidence>
<keyword evidence="1" id="KW-0175">Coiled coil</keyword>
<name>A0ABP7DGL1_9MICC</name>
<keyword evidence="5" id="KW-1185">Reference proteome</keyword>
<evidence type="ECO:0000256" key="1">
    <source>
        <dbReference type="SAM" id="Coils"/>
    </source>
</evidence>
<feature type="compositionally biased region" description="Basic and acidic residues" evidence="2">
    <location>
        <begin position="1"/>
        <end position="12"/>
    </location>
</feature>
<gene>
    <name evidence="4" type="ORF">GCM10022377_17190</name>
</gene>